<dbReference type="InterPro" id="IPR053967">
    <property type="entry name" value="LlgE_F_G-like_D1"/>
</dbReference>
<dbReference type="InterPro" id="IPR037925">
    <property type="entry name" value="FlgE/F/G-like"/>
</dbReference>
<dbReference type="GO" id="GO:0071978">
    <property type="term" value="P:bacterial-type flagellum-dependent swarming motility"/>
    <property type="evidence" value="ECO:0007669"/>
    <property type="project" value="TreeGrafter"/>
</dbReference>
<gene>
    <name evidence="9" type="ORF">BTN49_2432</name>
</gene>
<dbReference type="EMBL" id="NBYY01000028">
    <property type="protein sequence ID" value="PCS21967.1"/>
    <property type="molecule type" value="Genomic_DNA"/>
</dbReference>
<evidence type="ECO:0000259" key="7">
    <source>
        <dbReference type="Pfam" id="PF06429"/>
    </source>
</evidence>
<dbReference type="GO" id="GO:0030694">
    <property type="term" value="C:bacterial-type flagellum basal body, rod"/>
    <property type="evidence" value="ECO:0007669"/>
    <property type="project" value="UniProtKB-UniRule"/>
</dbReference>
<dbReference type="AlphaFoldDB" id="A0A2A5T1C7"/>
<evidence type="ECO:0000313" key="9">
    <source>
        <dbReference type="EMBL" id="PCS21967.1"/>
    </source>
</evidence>
<keyword evidence="9" id="KW-0282">Flagellum</keyword>
<proteinExistence type="inferred from homology"/>
<dbReference type="NCBIfam" id="NF009280">
    <property type="entry name" value="PRK12640.1"/>
    <property type="match status" value="1"/>
</dbReference>
<keyword evidence="9" id="KW-0966">Cell projection</keyword>
<dbReference type="Proteomes" id="UP000219020">
    <property type="component" value="Unassembled WGS sequence"/>
</dbReference>
<dbReference type="InterPro" id="IPR010930">
    <property type="entry name" value="Flg_bb/hook_C_dom"/>
</dbReference>
<dbReference type="RefSeq" id="WP_097356933.1">
    <property type="nucleotide sequence ID" value="NZ_CAWNJE010000037.1"/>
</dbReference>
<dbReference type="OrthoDB" id="9804559at2"/>
<dbReference type="NCBIfam" id="TIGR03506">
    <property type="entry name" value="FlgEFG_subfam"/>
    <property type="match status" value="1"/>
</dbReference>
<accession>A0A2A5T1C7</accession>
<evidence type="ECO:0000256" key="3">
    <source>
        <dbReference type="ARBA" id="ARBA00023143"/>
    </source>
</evidence>
<feature type="domain" description="Flagellar basal-body/hook protein C-terminal" evidence="7">
    <location>
        <begin position="201"/>
        <end position="245"/>
    </location>
</feature>
<comment type="caution">
    <text evidence="9">The sequence shown here is derived from an EMBL/GenBank/DDBJ whole genome shotgun (WGS) entry which is preliminary data.</text>
</comment>
<organism evidence="9 10">
    <name type="scientific">Candidatus Enterovibrio escicola</name>
    <dbReference type="NCBI Taxonomy" id="1927127"/>
    <lineage>
        <taxon>Bacteria</taxon>
        <taxon>Pseudomonadati</taxon>
        <taxon>Pseudomonadota</taxon>
        <taxon>Gammaproteobacteria</taxon>
        <taxon>Vibrionales</taxon>
        <taxon>Vibrionaceae</taxon>
        <taxon>Enterovibrio</taxon>
    </lineage>
</organism>
<name>A0A2A5T1C7_9GAMM</name>
<dbReference type="Pfam" id="PF22692">
    <property type="entry name" value="LlgE_F_G_D1"/>
    <property type="match status" value="1"/>
</dbReference>
<sequence length="249" mass="26991">MDRALFLSMSGAKQDMQSLQLRANNLANVSTTGFRADLEQARAMQVYGEGFPTRVFNMTERPSYNYTQGSTITTGRELDVAIKGDGWLAVYDGSGQESYTRVGNLKLDQTGLLRNGQGHLILGEGDAPISLPLSVSTIEIGTDGTVSVLPQGAQLEAMEKVNRIKLVRPDQVELFKDKNGVFKPIIPGTIYAADASVTLLTGALEGSNVNAIGEMTGIINLQRHFEMQIKLMKTVEEMDQASNSLLSMG</sequence>
<keyword evidence="3 6" id="KW-0975">Bacterial flagellum</keyword>
<dbReference type="PANTHER" id="PTHR30435:SF18">
    <property type="entry name" value="FLAGELLAR BASAL-BODY ROD PROTEIN FLGF"/>
    <property type="match status" value="1"/>
</dbReference>
<evidence type="ECO:0000256" key="5">
    <source>
        <dbReference type="ARBA" id="ARBA00040228"/>
    </source>
</evidence>
<dbReference type="SUPFAM" id="SSF117143">
    <property type="entry name" value="Flagellar hook protein flgE"/>
    <property type="match status" value="1"/>
</dbReference>
<evidence type="ECO:0000259" key="8">
    <source>
        <dbReference type="Pfam" id="PF22692"/>
    </source>
</evidence>
<keyword evidence="9" id="KW-0969">Cilium</keyword>
<comment type="similarity">
    <text evidence="2 6">Belongs to the flagella basal body rod proteins family.</text>
</comment>
<feature type="domain" description="Flagellar hook protein FlgE/F/G-like D1" evidence="8">
    <location>
        <begin position="81"/>
        <end position="148"/>
    </location>
</feature>
<dbReference type="Pfam" id="PF06429">
    <property type="entry name" value="Flg_bbr_C"/>
    <property type="match status" value="1"/>
</dbReference>
<evidence type="ECO:0000256" key="2">
    <source>
        <dbReference type="ARBA" id="ARBA00009677"/>
    </source>
</evidence>
<evidence type="ECO:0000313" key="10">
    <source>
        <dbReference type="Proteomes" id="UP000219020"/>
    </source>
</evidence>
<evidence type="ECO:0000256" key="1">
    <source>
        <dbReference type="ARBA" id="ARBA00004117"/>
    </source>
</evidence>
<protein>
    <recommendedName>
        <fullName evidence="5 6">Flagellar basal-body rod protein FlgF</fullName>
    </recommendedName>
</protein>
<evidence type="ECO:0000256" key="6">
    <source>
        <dbReference type="RuleBase" id="RU362116"/>
    </source>
</evidence>
<comment type="subcellular location">
    <subcellularLocation>
        <location evidence="1 6">Bacterial flagellum basal body</location>
    </subcellularLocation>
</comment>
<evidence type="ECO:0000256" key="4">
    <source>
        <dbReference type="ARBA" id="ARBA00038560"/>
    </source>
</evidence>
<dbReference type="GeneID" id="66952196"/>
<dbReference type="InterPro" id="IPR020013">
    <property type="entry name" value="Flagellar_FlgE/F/G"/>
</dbReference>
<comment type="subunit">
    <text evidence="4 6">The basal body constitutes a major portion of the flagellar organelle and consists of five rings (E,L,P,S, and M) mounted on a central rod. The rod consists of about 26 subunits of FlgG in the distal portion, and FlgB, FlgC and FlgF are thought to build up the proximal portion of the rod with about 6 subunits each.</text>
</comment>
<keyword evidence="10" id="KW-1185">Reference proteome</keyword>
<reference evidence="10" key="1">
    <citation type="submission" date="2017-04" db="EMBL/GenBank/DDBJ databases">
        <title>Genome evolution of the luminous symbionts of deep sea anglerfish.</title>
        <authorList>
            <person name="Hendry T.A."/>
        </authorList>
    </citation>
    <scope>NUCLEOTIDE SEQUENCE [LARGE SCALE GENOMIC DNA]</scope>
</reference>
<dbReference type="PANTHER" id="PTHR30435">
    <property type="entry name" value="FLAGELLAR PROTEIN"/>
    <property type="match status" value="1"/>
</dbReference>